<dbReference type="EMBL" id="NQMM01000001">
    <property type="protein sequence ID" value="PKQ83367.1"/>
    <property type="molecule type" value="Genomic_DNA"/>
</dbReference>
<dbReference type="AlphaFoldDB" id="A0A1S2CSN2"/>
<evidence type="ECO:0000313" key="6">
    <source>
        <dbReference type="Proteomes" id="UP000233526"/>
    </source>
</evidence>
<evidence type="ECO:0000313" key="3">
    <source>
        <dbReference type="EMBL" id="PKQ83367.1"/>
    </source>
</evidence>
<reference evidence="1 4" key="1">
    <citation type="submission" date="2016-09" db="EMBL/GenBank/DDBJ databases">
        <title>Draft Genome Sequence of Aeromonas sobria Strain 08005, Isolated from Sick Rana catesbeiana.</title>
        <authorList>
            <person name="Yang Q."/>
        </authorList>
    </citation>
    <scope>NUCLEOTIDE SEQUENCE [LARGE SCALE GENOMIC DNA]</scope>
    <source>
        <strain evidence="1 4">08005</strain>
    </source>
</reference>
<dbReference type="STRING" id="646.BJD16_15950"/>
<gene>
    <name evidence="2" type="ORF">AOX56_15145</name>
    <name evidence="1" type="ORF">BJD16_15950</name>
    <name evidence="3" type="ORF">CJP16_00465</name>
</gene>
<reference evidence="5 6" key="2">
    <citation type="journal article" date="2017" name="Front. Microbiol.">
        <title>Strong Genomic and Phenotypic Heterogeneity in the Aeromonas sobria Species Complex.</title>
        <authorList>
            <person name="Gauthier J."/>
            <person name="Vincent A.T."/>
            <person name="Charette S.J."/>
            <person name="Derome N."/>
        </authorList>
    </citation>
    <scope>NUCLEOTIDE SEQUENCE [LARGE SCALE GENOMIC DNA]</scope>
    <source>
        <strain evidence="2 6">JF2635</strain>
        <strain evidence="3 5">TM18</strain>
    </source>
</reference>
<protein>
    <submittedName>
        <fullName evidence="1">Guanylate kinase</fullName>
    </submittedName>
</protein>
<dbReference type="EMBL" id="MKFU01000020">
    <property type="protein sequence ID" value="OHY91655.1"/>
    <property type="molecule type" value="Genomic_DNA"/>
</dbReference>
<sequence length="41" mass="4755">MLADVGYAPAASYEYFDRLEYDSGRFFIRRILVKFAAFTSP</sequence>
<comment type="caution">
    <text evidence="1">The sequence shown here is derived from an EMBL/GenBank/DDBJ whole genome shotgun (WGS) entry which is preliminary data.</text>
</comment>
<keyword evidence="1" id="KW-0418">Kinase</keyword>
<keyword evidence="1" id="KW-0808">Transferase</keyword>
<dbReference type="Proteomes" id="UP000179934">
    <property type="component" value="Unassembled WGS sequence"/>
</dbReference>
<dbReference type="Proteomes" id="UP000233526">
    <property type="component" value="Unassembled WGS sequence"/>
</dbReference>
<evidence type="ECO:0000313" key="4">
    <source>
        <dbReference type="Proteomes" id="UP000179934"/>
    </source>
</evidence>
<evidence type="ECO:0000313" key="1">
    <source>
        <dbReference type="EMBL" id="OHY91655.1"/>
    </source>
</evidence>
<proteinExistence type="predicted"/>
<evidence type="ECO:0000313" key="5">
    <source>
        <dbReference type="Proteomes" id="UP000233467"/>
    </source>
</evidence>
<name>A0A1S2CSN2_AERSO</name>
<dbReference type="EMBL" id="LJZX01000033">
    <property type="protein sequence ID" value="PKQ78880.1"/>
    <property type="molecule type" value="Genomic_DNA"/>
</dbReference>
<organism evidence="1 4">
    <name type="scientific">Aeromonas sobria</name>
    <dbReference type="NCBI Taxonomy" id="646"/>
    <lineage>
        <taxon>Bacteria</taxon>
        <taxon>Pseudomonadati</taxon>
        <taxon>Pseudomonadota</taxon>
        <taxon>Gammaproteobacteria</taxon>
        <taxon>Aeromonadales</taxon>
        <taxon>Aeromonadaceae</taxon>
        <taxon>Aeromonas</taxon>
    </lineage>
</organism>
<accession>A0A1S2CSN2</accession>
<dbReference type="Proteomes" id="UP000233467">
    <property type="component" value="Unassembled WGS sequence"/>
</dbReference>
<dbReference type="GO" id="GO:0016301">
    <property type="term" value="F:kinase activity"/>
    <property type="evidence" value="ECO:0007669"/>
    <property type="project" value="UniProtKB-KW"/>
</dbReference>
<keyword evidence="5" id="KW-1185">Reference proteome</keyword>
<dbReference type="OrthoDB" id="5590460at2"/>
<evidence type="ECO:0000313" key="2">
    <source>
        <dbReference type="EMBL" id="PKQ78880.1"/>
    </source>
</evidence>